<protein>
    <recommendedName>
        <fullName evidence="3">Secreted protein</fullName>
    </recommendedName>
</protein>
<sequence>MGAVLGVGVVQGLVAFDRVVALDVSYFSGGPKVHRPYVVVYRSPVGLLDHWTVPAQVPLMQPPYSSHLPLEYCRRFAHPTDHHLHGVPFRYPAIRTVPVMFKVVDQSI</sequence>
<comment type="caution">
    <text evidence="1">The sequence shown here is derived from an EMBL/GenBank/DDBJ whole genome shotgun (WGS) entry which is preliminary data.</text>
</comment>
<organism evidence="1 2">
    <name type="scientific">Pleurodeles waltl</name>
    <name type="common">Iberian ribbed newt</name>
    <dbReference type="NCBI Taxonomy" id="8319"/>
    <lineage>
        <taxon>Eukaryota</taxon>
        <taxon>Metazoa</taxon>
        <taxon>Chordata</taxon>
        <taxon>Craniata</taxon>
        <taxon>Vertebrata</taxon>
        <taxon>Euteleostomi</taxon>
        <taxon>Amphibia</taxon>
        <taxon>Batrachia</taxon>
        <taxon>Caudata</taxon>
        <taxon>Salamandroidea</taxon>
        <taxon>Salamandridae</taxon>
        <taxon>Pleurodelinae</taxon>
        <taxon>Pleurodeles</taxon>
    </lineage>
</organism>
<evidence type="ECO:0000313" key="2">
    <source>
        <dbReference type="Proteomes" id="UP001066276"/>
    </source>
</evidence>
<keyword evidence="2" id="KW-1185">Reference proteome</keyword>
<reference evidence="1" key="1">
    <citation type="journal article" date="2022" name="bioRxiv">
        <title>Sequencing and chromosome-scale assembly of the giantPleurodeles waltlgenome.</title>
        <authorList>
            <person name="Brown T."/>
            <person name="Elewa A."/>
            <person name="Iarovenko S."/>
            <person name="Subramanian E."/>
            <person name="Araus A.J."/>
            <person name="Petzold A."/>
            <person name="Susuki M."/>
            <person name="Suzuki K.-i.T."/>
            <person name="Hayashi T."/>
            <person name="Toyoda A."/>
            <person name="Oliveira C."/>
            <person name="Osipova E."/>
            <person name="Leigh N.D."/>
            <person name="Simon A."/>
            <person name="Yun M.H."/>
        </authorList>
    </citation>
    <scope>NUCLEOTIDE SEQUENCE</scope>
    <source>
        <strain evidence="1">20211129_DDA</strain>
        <tissue evidence="1">Liver</tissue>
    </source>
</reference>
<dbReference type="EMBL" id="JANPWB010000011">
    <property type="protein sequence ID" value="KAJ1132660.1"/>
    <property type="molecule type" value="Genomic_DNA"/>
</dbReference>
<proteinExistence type="predicted"/>
<dbReference type="AlphaFoldDB" id="A0AAV7PXA6"/>
<evidence type="ECO:0008006" key="3">
    <source>
        <dbReference type="Google" id="ProtNLM"/>
    </source>
</evidence>
<accession>A0AAV7PXA6</accession>
<name>A0AAV7PXA6_PLEWA</name>
<dbReference type="Proteomes" id="UP001066276">
    <property type="component" value="Chromosome 7"/>
</dbReference>
<evidence type="ECO:0000313" key="1">
    <source>
        <dbReference type="EMBL" id="KAJ1132660.1"/>
    </source>
</evidence>
<gene>
    <name evidence="1" type="ORF">NDU88_010967</name>
</gene>